<evidence type="ECO:0000313" key="4">
    <source>
        <dbReference type="Proteomes" id="UP000233553"/>
    </source>
</evidence>
<evidence type="ECO:0000256" key="1">
    <source>
        <dbReference type="SAM" id="Phobius"/>
    </source>
</evidence>
<protein>
    <recommendedName>
        <fullName evidence="6">Integral membrane protein</fullName>
    </recommendedName>
</protein>
<proteinExistence type="predicted"/>
<dbReference type="Proteomes" id="UP000430404">
    <property type="component" value="Unassembled WGS sequence"/>
</dbReference>
<feature type="transmembrane region" description="Helical" evidence="1">
    <location>
        <begin position="75"/>
        <end position="100"/>
    </location>
</feature>
<feature type="transmembrane region" description="Helical" evidence="1">
    <location>
        <begin position="12"/>
        <end position="31"/>
    </location>
</feature>
<name>A0A2N0WEK5_9GAMM</name>
<reference evidence="2 4" key="1">
    <citation type="submission" date="2017-12" db="EMBL/GenBank/DDBJ databases">
        <title>Draft Genome sequences of multiple microbial strains isolated from spacecraft associated surfaces.</title>
        <authorList>
            <person name="Seuylemezian A."/>
            <person name="Vaishampayan P."/>
            <person name="Venkateswaran K."/>
        </authorList>
    </citation>
    <scope>NUCLEOTIDE SEQUENCE [LARGE SCALE GENOMIC DNA]</scope>
    <source>
        <strain evidence="2 4">2P01AA</strain>
    </source>
</reference>
<gene>
    <name evidence="3" type="ORF">ACI8B_180033</name>
    <name evidence="2" type="ORF">CW311_10785</name>
</gene>
<keyword evidence="1" id="KW-1133">Transmembrane helix</keyword>
<evidence type="ECO:0008006" key="6">
    <source>
        <dbReference type="Google" id="ProtNLM"/>
    </source>
</evidence>
<dbReference type="EMBL" id="CABWKZ010000010">
    <property type="protein sequence ID" value="VXA54555.1"/>
    <property type="molecule type" value="Genomic_DNA"/>
</dbReference>
<accession>A0A2N0WEK5</accession>
<evidence type="ECO:0000313" key="5">
    <source>
        <dbReference type="Proteomes" id="UP000430404"/>
    </source>
</evidence>
<dbReference type="AlphaFoldDB" id="A0A2N0WEK5"/>
<keyword evidence="1" id="KW-0812">Transmembrane</keyword>
<evidence type="ECO:0000313" key="3">
    <source>
        <dbReference type="EMBL" id="VXA54555.1"/>
    </source>
</evidence>
<keyword evidence="1" id="KW-0472">Membrane</keyword>
<sequence length="151" mass="17016">MLVLNTATQLAIVFSGIFLWVGMLTGVWKYYQIRHSELARAHYYVDIAHRSSLLYAAASLILAALSFFTVLSDAWALFCVVANLFFFAMSILIYILHGLLKDTTNQFKQPHQVGRWTLPAWCMTLMMLSLIIVELGATGILVVGTIVQFMH</sequence>
<dbReference type="RefSeq" id="WP_101236503.1">
    <property type="nucleotide sequence ID" value="NZ_CP158965.1"/>
</dbReference>
<feature type="transmembrane region" description="Helical" evidence="1">
    <location>
        <begin position="52"/>
        <end position="69"/>
    </location>
</feature>
<accession>A0A653K1E4</accession>
<feature type="transmembrane region" description="Helical" evidence="1">
    <location>
        <begin position="121"/>
        <end position="147"/>
    </location>
</feature>
<evidence type="ECO:0000313" key="2">
    <source>
        <dbReference type="EMBL" id="PKF33296.1"/>
    </source>
</evidence>
<organism evidence="2 4">
    <name type="scientific">Acinetobacter proteolyticus</name>
    <dbReference type="NCBI Taxonomy" id="1776741"/>
    <lineage>
        <taxon>Bacteria</taxon>
        <taxon>Pseudomonadati</taxon>
        <taxon>Pseudomonadota</taxon>
        <taxon>Gammaproteobacteria</taxon>
        <taxon>Moraxellales</taxon>
        <taxon>Moraxellaceae</taxon>
        <taxon>Acinetobacter</taxon>
    </lineage>
</organism>
<dbReference type="EMBL" id="PISJ01000013">
    <property type="protein sequence ID" value="PKF33296.1"/>
    <property type="molecule type" value="Genomic_DNA"/>
</dbReference>
<reference evidence="3 5" key="2">
    <citation type="submission" date="2019-10" db="EMBL/GenBank/DDBJ databases">
        <authorList>
            <person name="Karimi E."/>
        </authorList>
    </citation>
    <scope>NUCLEOTIDE SEQUENCE [LARGE SCALE GENOMIC DNA]</scope>
    <source>
        <strain evidence="3">Acinetobacter sp. 8BE</strain>
    </source>
</reference>
<dbReference type="Proteomes" id="UP000233553">
    <property type="component" value="Unassembled WGS sequence"/>
</dbReference>